<dbReference type="InterPro" id="IPR038770">
    <property type="entry name" value="Na+/solute_symporter_sf"/>
</dbReference>
<dbReference type="PANTHER" id="PTHR10361:SF28">
    <property type="entry name" value="P3 PROTEIN-RELATED"/>
    <property type="match status" value="1"/>
</dbReference>
<feature type="transmembrane region" description="Helical" evidence="5">
    <location>
        <begin position="15"/>
        <end position="36"/>
    </location>
</feature>
<dbReference type="InterPro" id="IPR002657">
    <property type="entry name" value="BilAc:Na_symport/Acr3"/>
</dbReference>
<keyword evidence="4 5" id="KW-0472">Membrane</keyword>
<feature type="transmembrane region" description="Helical" evidence="5">
    <location>
        <begin position="48"/>
        <end position="71"/>
    </location>
</feature>
<evidence type="ECO:0000313" key="6">
    <source>
        <dbReference type="EMBL" id="KIF83657.1"/>
    </source>
</evidence>
<proteinExistence type="predicted"/>
<dbReference type="STRING" id="709839.TSA66_11460"/>
<dbReference type="Proteomes" id="UP000031572">
    <property type="component" value="Unassembled WGS sequence"/>
</dbReference>
<organism evidence="6 7">
    <name type="scientific">Noviherbaspirillum autotrophicum</name>
    <dbReference type="NCBI Taxonomy" id="709839"/>
    <lineage>
        <taxon>Bacteria</taxon>
        <taxon>Pseudomonadati</taxon>
        <taxon>Pseudomonadota</taxon>
        <taxon>Betaproteobacteria</taxon>
        <taxon>Burkholderiales</taxon>
        <taxon>Oxalobacteraceae</taxon>
        <taxon>Noviherbaspirillum</taxon>
    </lineage>
</organism>
<dbReference type="EMBL" id="JWJG01000028">
    <property type="protein sequence ID" value="KIF83657.1"/>
    <property type="molecule type" value="Genomic_DNA"/>
</dbReference>
<dbReference type="GO" id="GO:0016020">
    <property type="term" value="C:membrane"/>
    <property type="evidence" value="ECO:0007669"/>
    <property type="project" value="UniProtKB-SubCell"/>
</dbReference>
<feature type="transmembrane region" description="Helical" evidence="5">
    <location>
        <begin position="104"/>
        <end position="128"/>
    </location>
</feature>
<name>A0A0C1YSH4_9BURK</name>
<dbReference type="OrthoDB" id="9806785at2"/>
<keyword evidence="7" id="KW-1185">Reference proteome</keyword>
<dbReference type="Pfam" id="PF01758">
    <property type="entry name" value="SBF"/>
    <property type="match status" value="1"/>
</dbReference>
<sequence>MMHIDQVQLNFNPQALLGLNLILALVMFGVALDLKLSDFKQALRTPKALAIGLFGHHILFPAGTFLLIRLIDPLPSIALGMLLVSSCPAGHISNFFTHRAGGNAALSVSISTLSTAAAVFMMPLNVAFWANQDAGMRAIMHDFSLDPVAMLIDVGILLGAPLGAGLFISHRMSRLAAKMLKPMRIFSLGVFAVFVTGALLANWKFFLAYGAMVVGIVFVHNACALGSGYGLAKLFGLAERDSRSVAFETGIQNSGLGLVLIFNFFGGLGGMAIVTAWWGIWHIFAGMALSTYWMKKPLLAAKAGA</sequence>
<protein>
    <submittedName>
        <fullName evidence="6">Symporter</fullName>
    </submittedName>
</protein>
<feature type="transmembrane region" description="Helical" evidence="5">
    <location>
        <begin position="148"/>
        <end position="170"/>
    </location>
</feature>
<evidence type="ECO:0000256" key="2">
    <source>
        <dbReference type="ARBA" id="ARBA00022692"/>
    </source>
</evidence>
<evidence type="ECO:0000256" key="4">
    <source>
        <dbReference type="ARBA" id="ARBA00023136"/>
    </source>
</evidence>
<comment type="subcellular location">
    <subcellularLocation>
        <location evidence="1">Membrane</location>
        <topology evidence="1">Multi-pass membrane protein</topology>
    </subcellularLocation>
</comment>
<keyword evidence="3 5" id="KW-1133">Transmembrane helix</keyword>
<dbReference type="InterPro" id="IPR004710">
    <property type="entry name" value="Bilac:Na_transpt"/>
</dbReference>
<feature type="transmembrane region" description="Helical" evidence="5">
    <location>
        <begin position="182"/>
        <end position="201"/>
    </location>
</feature>
<accession>A0A0C1YSH4</accession>
<feature type="transmembrane region" description="Helical" evidence="5">
    <location>
        <begin position="77"/>
        <end position="97"/>
    </location>
</feature>
<evidence type="ECO:0000313" key="7">
    <source>
        <dbReference type="Proteomes" id="UP000031572"/>
    </source>
</evidence>
<evidence type="ECO:0000256" key="1">
    <source>
        <dbReference type="ARBA" id="ARBA00004141"/>
    </source>
</evidence>
<reference evidence="6 7" key="1">
    <citation type="submission" date="2014-12" db="EMBL/GenBank/DDBJ databases">
        <title>Denitrispirillum autotrophicum gen. nov., sp. nov., Denitrifying, Facultatively Autotrophic Bacteria Isolated from Rice Paddy Soil.</title>
        <authorList>
            <person name="Ishii S."/>
            <person name="Ashida N."/>
            <person name="Ohno H."/>
            <person name="Otsuka S."/>
            <person name="Yokota A."/>
            <person name="Senoo K."/>
        </authorList>
    </citation>
    <scope>NUCLEOTIDE SEQUENCE [LARGE SCALE GENOMIC DNA]</scope>
    <source>
        <strain evidence="6 7">TSA66</strain>
    </source>
</reference>
<dbReference type="AlphaFoldDB" id="A0A0C1YSH4"/>
<feature type="transmembrane region" description="Helical" evidence="5">
    <location>
        <begin position="207"/>
        <end position="232"/>
    </location>
</feature>
<keyword evidence="2 5" id="KW-0812">Transmembrane</keyword>
<dbReference type="PANTHER" id="PTHR10361">
    <property type="entry name" value="SODIUM-BILE ACID COTRANSPORTER"/>
    <property type="match status" value="1"/>
</dbReference>
<evidence type="ECO:0000256" key="5">
    <source>
        <dbReference type="SAM" id="Phobius"/>
    </source>
</evidence>
<dbReference type="Gene3D" id="1.20.1530.20">
    <property type="match status" value="1"/>
</dbReference>
<evidence type="ECO:0000256" key="3">
    <source>
        <dbReference type="ARBA" id="ARBA00022989"/>
    </source>
</evidence>
<gene>
    <name evidence="6" type="ORF">TSA66_11460</name>
</gene>
<comment type="caution">
    <text evidence="6">The sequence shown here is derived from an EMBL/GenBank/DDBJ whole genome shotgun (WGS) entry which is preliminary data.</text>
</comment>